<dbReference type="OrthoDB" id="9768329at2"/>
<feature type="transmembrane region" description="Helical" evidence="8">
    <location>
        <begin position="575"/>
        <end position="593"/>
    </location>
</feature>
<dbReference type="InterPro" id="IPR003918">
    <property type="entry name" value="NADH_UbQ_OxRdtase"/>
</dbReference>
<evidence type="ECO:0000256" key="2">
    <source>
        <dbReference type="ARBA" id="ARBA00022475"/>
    </source>
</evidence>
<keyword evidence="4 8" id="KW-1133">Transmembrane helix</keyword>
<evidence type="ECO:0000256" key="3">
    <source>
        <dbReference type="ARBA" id="ARBA00022692"/>
    </source>
</evidence>
<keyword evidence="6 8" id="KW-0472">Membrane</keyword>
<dbReference type="GO" id="GO:0005886">
    <property type="term" value="C:plasma membrane"/>
    <property type="evidence" value="ECO:0007669"/>
    <property type="project" value="UniProtKB-SubCell"/>
</dbReference>
<dbReference type="InterPro" id="IPR052175">
    <property type="entry name" value="ComplexI-like_HydComp"/>
</dbReference>
<feature type="transmembrane region" description="Helical" evidence="8">
    <location>
        <begin position="159"/>
        <end position="181"/>
    </location>
</feature>
<evidence type="ECO:0000256" key="6">
    <source>
        <dbReference type="ARBA" id="ARBA00023136"/>
    </source>
</evidence>
<dbReference type="AlphaFoldDB" id="A0A5J5L225"/>
<name>A0A5J5L225_9MICC</name>
<feature type="transmembrane region" description="Helical" evidence="8">
    <location>
        <begin position="436"/>
        <end position="454"/>
    </location>
</feature>
<dbReference type="Proteomes" id="UP000325957">
    <property type="component" value="Unassembled WGS sequence"/>
</dbReference>
<feature type="transmembrane region" description="Helical" evidence="8">
    <location>
        <begin position="230"/>
        <end position="251"/>
    </location>
</feature>
<feature type="transmembrane region" description="Helical" evidence="8">
    <location>
        <begin position="76"/>
        <end position="95"/>
    </location>
</feature>
<comment type="subcellular location">
    <subcellularLocation>
        <location evidence="1">Cell membrane</location>
        <topology evidence="1">Multi-pass membrane protein</topology>
    </subcellularLocation>
    <subcellularLocation>
        <location evidence="7">Membrane</location>
        <topology evidence="7">Multi-pass membrane protein</topology>
    </subcellularLocation>
</comment>
<dbReference type="GO" id="GO:0042773">
    <property type="term" value="P:ATP synthesis coupled electron transport"/>
    <property type="evidence" value="ECO:0007669"/>
    <property type="project" value="InterPro"/>
</dbReference>
<dbReference type="GO" id="GO:0008137">
    <property type="term" value="F:NADH dehydrogenase (ubiquinone) activity"/>
    <property type="evidence" value="ECO:0007669"/>
    <property type="project" value="InterPro"/>
</dbReference>
<keyword evidence="11" id="KW-1185">Reference proteome</keyword>
<feature type="transmembrane region" description="Helical" evidence="8">
    <location>
        <begin position="292"/>
        <end position="311"/>
    </location>
</feature>
<keyword evidence="5" id="KW-0560">Oxidoreductase</keyword>
<keyword evidence="10" id="KW-0456">Lyase</keyword>
<evidence type="ECO:0000256" key="7">
    <source>
        <dbReference type="RuleBase" id="RU000320"/>
    </source>
</evidence>
<organism evidence="10 11">
    <name type="scientific">Kocuria coralli</name>
    <dbReference type="NCBI Taxonomy" id="1461025"/>
    <lineage>
        <taxon>Bacteria</taxon>
        <taxon>Bacillati</taxon>
        <taxon>Actinomycetota</taxon>
        <taxon>Actinomycetes</taxon>
        <taxon>Micrococcales</taxon>
        <taxon>Micrococcaceae</taxon>
        <taxon>Kocuria</taxon>
    </lineage>
</organism>
<reference evidence="10 11" key="1">
    <citation type="submission" date="2019-05" db="EMBL/GenBank/DDBJ databases">
        <title>Kocuria coralli sp. nov., a novel actinobacterium isolated from coral reef seawater.</title>
        <authorList>
            <person name="Li J."/>
        </authorList>
    </citation>
    <scope>NUCLEOTIDE SEQUENCE [LARGE SCALE GENOMIC DNA]</scope>
    <source>
        <strain evidence="10 11">SCSIO 13007</strain>
    </source>
</reference>
<evidence type="ECO:0000256" key="5">
    <source>
        <dbReference type="ARBA" id="ARBA00023002"/>
    </source>
</evidence>
<dbReference type="InterPro" id="IPR001750">
    <property type="entry name" value="ND/Mrp_TM"/>
</dbReference>
<protein>
    <submittedName>
        <fullName evidence="10">Formate hydrogenlyase</fullName>
    </submittedName>
</protein>
<dbReference type="PANTHER" id="PTHR42682">
    <property type="entry name" value="HYDROGENASE-4 COMPONENT F"/>
    <property type="match status" value="1"/>
</dbReference>
<feature type="transmembrane region" description="Helical" evidence="8">
    <location>
        <begin position="201"/>
        <end position="223"/>
    </location>
</feature>
<feature type="transmembrane region" description="Helical" evidence="8">
    <location>
        <begin position="107"/>
        <end position="124"/>
    </location>
</feature>
<dbReference type="PRINTS" id="PR01437">
    <property type="entry name" value="NUOXDRDTASE4"/>
</dbReference>
<dbReference type="PANTHER" id="PTHR42682:SF4">
    <property type="entry name" value="NADH-UBIQUINONE_PLASTOQUINONE"/>
    <property type="match status" value="1"/>
</dbReference>
<feature type="transmembrane region" description="Helical" evidence="8">
    <location>
        <begin position="317"/>
        <end position="345"/>
    </location>
</feature>
<accession>A0A5J5L225</accession>
<keyword evidence="3 7" id="KW-0812">Transmembrane</keyword>
<sequence>MMAALWILSAVVPLVTAAVLAATQRARTRRSLRVASGHLNWAPAALLPAAVLTLIGPAEQFHVPWLMVGVTVGFDVVSRALVMVAVMLYGAATWAVTWRYDRRAPELVAYLLVSFVGNAGVYLAADAVSFYAAFSLMSLAAVGLVLHDRTEKARRAARVYLTLAVISEMAVLAAVLLTVHAGGFTLADAPSAVADSPRRTLIVVLLLIGFGIKTGVFGLHMWLPLAHPAAPPAASAVLSGAMVKAGVVGMFRFMPLGEAEMPVMGGIVVVLALVSAGAAVLLGVVQRDPKVVLAYSTISQMGFLGVLVGVALSAPELAAACVTAAVIYAVHHGLAKGALFIGVPVWKHHGTGARRHLVTAGMALAGLVVVGAPLSSGAVGKYAAKEAIETTSLLGVELADLLPLVATGSTVLLIRMLWLLRHTELEPHHPQDDPELPAWLGLVVLSAIVPWVLTDRWVPLNSVPGLEPVTLWNAAWPVLIGVAAGAAVWHWLPRKRPQLAGRLAAAVPPGDVLVLEERVLARAGSVANQAVDGIGAVRDRIGSGLRTVNTHLLRGVVTAQETEDRAGRWSVSGPLTLIVLGALVVAALVWGGSTGGGA</sequence>
<dbReference type="EMBL" id="SZWF01000001">
    <property type="protein sequence ID" value="KAA9395608.1"/>
    <property type="molecule type" value="Genomic_DNA"/>
</dbReference>
<evidence type="ECO:0000256" key="8">
    <source>
        <dbReference type="SAM" id="Phobius"/>
    </source>
</evidence>
<evidence type="ECO:0000256" key="1">
    <source>
        <dbReference type="ARBA" id="ARBA00004651"/>
    </source>
</evidence>
<dbReference type="GO" id="GO:0016491">
    <property type="term" value="F:oxidoreductase activity"/>
    <property type="evidence" value="ECO:0007669"/>
    <property type="project" value="UniProtKB-KW"/>
</dbReference>
<feature type="transmembrane region" description="Helical" evidence="8">
    <location>
        <begin position="474"/>
        <end position="492"/>
    </location>
</feature>
<evidence type="ECO:0000313" key="11">
    <source>
        <dbReference type="Proteomes" id="UP000325957"/>
    </source>
</evidence>
<keyword evidence="2" id="KW-1003">Cell membrane</keyword>
<gene>
    <name evidence="10" type="ORF">FCK90_00860</name>
</gene>
<feature type="domain" description="NADH:quinone oxidoreductase/Mrp antiporter transmembrane" evidence="9">
    <location>
        <begin position="124"/>
        <end position="356"/>
    </location>
</feature>
<feature type="transmembrane region" description="Helical" evidence="8">
    <location>
        <begin position="357"/>
        <end position="375"/>
    </location>
</feature>
<evidence type="ECO:0000259" key="9">
    <source>
        <dbReference type="Pfam" id="PF00361"/>
    </source>
</evidence>
<feature type="transmembrane region" description="Helical" evidence="8">
    <location>
        <begin position="130"/>
        <end position="147"/>
    </location>
</feature>
<evidence type="ECO:0000313" key="10">
    <source>
        <dbReference type="EMBL" id="KAA9395608.1"/>
    </source>
</evidence>
<dbReference type="RefSeq" id="WP_158032416.1">
    <property type="nucleotide sequence ID" value="NZ_ML708610.1"/>
</dbReference>
<comment type="caution">
    <text evidence="10">The sequence shown here is derived from an EMBL/GenBank/DDBJ whole genome shotgun (WGS) entry which is preliminary data.</text>
</comment>
<feature type="transmembrane region" description="Helical" evidence="8">
    <location>
        <begin position="263"/>
        <end position="285"/>
    </location>
</feature>
<dbReference type="Pfam" id="PF00361">
    <property type="entry name" value="Proton_antipo_M"/>
    <property type="match status" value="1"/>
</dbReference>
<feature type="transmembrane region" description="Helical" evidence="8">
    <location>
        <begin position="401"/>
        <end position="420"/>
    </location>
</feature>
<dbReference type="GO" id="GO:0016829">
    <property type="term" value="F:lyase activity"/>
    <property type="evidence" value="ECO:0007669"/>
    <property type="project" value="UniProtKB-KW"/>
</dbReference>
<proteinExistence type="predicted"/>
<evidence type="ECO:0000256" key="4">
    <source>
        <dbReference type="ARBA" id="ARBA00022989"/>
    </source>
</evidence>